<gene>
    <name evidence="2" type="primary">ABSGL_02613.1 scaffold 3665</name>
</gene>
<dbReference type="CDD" id="cd01647">
    <property type="entry name" value="RT_LTR"/>
    <property type="match status" value="1"/>
</dbReference>
<evidence type="ECO:0000313" key="2">
    <source>
        <dbReference type="EMBL" id="SAL97142.1"/>
    </source>
</evidence>
<keyword evidence="3" id="KW-1185">Reference proteome</keyword>
<accession>A0A163J4Q1</accession>
<dbReference type="Pfam" id="PF17921">
    <property type="entry name" value="Integrase_H2C2"/>
    <property type="match status" value="1"/>
</dbReference>
<dbReference type="InterPro" id="IPR043128">
    <property type="entry name" value="Rev_trsase/Diguanyl_cyclase"/>
</dbReference>
<dbReference type="InterPro" id="IPR041588">
    <property type="entry name" value="Integrase_H2C2"/>
</dbReference>
<dbReference type="STRING" id="4829.A0A163J4Q1"/>
<dbReference type="InterPro" id="IPR043502">
    <property type="entry name" value="DNA/RNA_pol_sf"/>
</dbReference>
<dbReference type="PROSITE" id="PS50878">
    <property type="entry name" value="RT_POL"/>
    <property type="match status" value="1"/>
</dbReference>
<dbReference type="SUPFAM" id="SSF56672">
    <property type="entry name" value="DNA/RNA polymerases"/>
    <property type="match status" value="1"/>
</dbReference>
<name>A0A163J4Q1_ABSGL</name>
<dbReference type="Proteomes" id="UP000078561">
    <property type="component" value="Unassembled WGS sequence"/>
</dbReference>
<dbReference type="AlphaFoldDB" id="A0A163J4Q1"/>
<dbReference type="PANTHER" id="PTHR37984:SF5">
    <property type="entry name" value="PROTEIN NYNRIN-LIKE"/>
    <property type="match status" value="1"/>
</dbReference>
<dbReference type="PANTHER" id="PTHR37984">
    <property type="entry name" value="PROTEIN CBG26694"/>
    <property type="match status" value="1"/>
</dbReference>
<proteinExistence type="predicted"/>
<protein>
    <recommendedName>
        <fullName evidence="1">Reverse transcriptase domain-containing protein</fullName>
    </recommendedName>
</protein>
<reference evidence="2" key="1">
    <citation type="submission" date="2016-04" db="EMBL/GenBank/DDBJ databases">
        <authorList>
            <person name="Evans L.H."/>
            <person name="Alamgir A."/>
            <person name="Owens N."/>
            <person name="Weber N.D."/>
            <person name="Virtaneva K."/>
            <person name="Barbian K."/>
            <person name="Babar A."/>
            <person name="Rosenke K."/>
        </authorList>
    </citation>
    <scope>NUCLEOTIDE SEQUENCE [LARGE SCALE GENOMIC DNA]</scope>
    <source>
        <strain evidence="2">CBS 101.48</strain>
    </source>
</reference>
<feature type="domain" description="Reverse transcriptase" evidence="1">
    <location>
        <begin position="40"/>
        <end position="226"/>
    </location>
</feature>
<dbReference type="OrthoDB" id="2282011at2759"/>
<evidence type="ECO:0000259" key="1">
    <source>
        <dbReference type="PROSITE" id="PS50878"/>
    </source>
</evidence>
<dbReference type="EMBL" id="LT551596">
    <property type="protein sequence ID" value="SAL97142.1"/>
    <property type="molecule type" value="Genomic_DNA"/>
</dbReference>
<feature type="non-terminal residue" evidence="2">
    <location>
        <position position="1"/>
    </location>
</feature>
<dbReference type="Pfam" id="PF00078">
    <property type="entry name" value="RVT_1"/>
    <property type="match status" value="1"/>
</dbReference>
<organism evidence="2">
    <name type="scientific">Absidia glauca</name>
    <name type="common">Pin mould</name>
    <dbReference type="NCBI Taxonomy" id="4829"/>
    <lineage>
        <taxon>Eukaryota</taxon>
        <taxon>Fungi</taxon>
        <taxon>Fungi incertae sedis</taxon>
        <taxon>Mucoromycota</taxon>
        <taxon>Mucoromycotina</taxon>
        <taxon>Mucoromycetes</taxon>
        <taxon>Mucorales</taxon>
        <taxon>Cunninghamellaceae</taxon>
        <taxon>Absidia</taxon>
    </lineage>
</organism>
<dbReference type="InParanoid" id="A0A163J4Q1"/>
<dbReference type="Gene3D" id="3.30.70.270">
    <property type="match status" value="2"/>
</dbReference>
<dbReference type="Gene3D" id="3.10.10.10">
    <property type="entry name" value="HIV Type 1 Reverse Transcriptase, subunit A, domain 1"/>
    <property type="match status" value="1"/>
</dbReference>
<dbReference type="InterPro" id="IPR050951">
    <property type="entry name" value="Retrovirus_Pol_polyprotein"/>
</dbReference>
<evidence type="ECO:0000313" key="3">
    <source>
        <dbReference type="Proteomes" id="UP000078561"/>
    </source>
</evidence>
<dbReference type="InterPro" id="IPR000477">
    <property type="entry name" value="RT_dom"/>
</dbReference>
<sequence>AVVYLDTPPDAAGFRAQYKIADTLKPVVHEAVQKWEAQGIITRVPSNVDNRWNSPLTLAPKKDSSGKYTAKRPCLDPRHINKYLKEDRFPLPKIGDIFLKLKDAVVYTTLDLTNAFHRFPIHPPDQHKTAFTSVDGLQYMFRGCPFGLKPISSKFQRVMTTLFSRDPFHSFVATFVDDIVIYSKTYNSHAAHVKMVIDELTQVNLTLNPQKCHFAQKTIYLLGFCVKANGESTLDMRKVTNVQEWPQPVTGKQIQQFLGLVNYFRLYIPYFADLTAPLDALRSHDDYQFEVVHLPGFKNILPDQLSRLFPTAKDLGEQSVSDQVTLDDSTAPQHIKMMRATHKAYLEDNHMEPPTDKEKKEVLVKAHLFGHFGADAIVKAIHNNGMHWTNLRKEALELVQNCVPCQSYLVTTGQ</sequence>